<protein>
    <submittedName>
        <fullName evidence="3">SPOR domain-containing protein</fullName>
    </submittedName>
</protein>
<evidence type="ECO:0000313" key="3">
    <source>
        <dbReference type="EMBL" id="WAZ90831.1"/>
    </source>
</evidence>
<name>A0AAQ3AFW5_9SPIR</name>
<feature type="transmembrane region" description="Helical" evidence="1">
    <location>
        <begin position="12"/>
        <end position="34"/>
    </location>
</feature>
<reference evidence="3" key="1">
    <citation type="submission" date="2022-12" db="EMBL/GenBank/DDBJ databases">
        <title>B. miyamotoi WGS.</title>
        <authorList>
            <person name="Kuleshov K.V."/>
            <person name="Hoornstra D."/>
            <person name="Hovius J.W."/>
            <person name="Platonov A.E."/>
            <person name="Telford S.R. III."/>
        </authorList>
    </citation>
    <scope>NUCLEOTIDE SEQUENCE</scope>
    <source>
        <strain evidence="3">410</strain>
    </source>
</reference>
<dbReference type="RefSeq" id="WP_020954916.1">
    <property type="nucleotide sequence ID" value="NZ_CP010308.1"/>
</dbReference>
<sequence length="237" mass="27381">MQDFNENNSKGFLVALTSIVAVCTIIFLGIIIFFPNKNLASNIASKNIILQEVKDEKVIENENPEETLSITDKPNEIIIDLTQDSKQEKSLSNSTNNNNKKIINKQKPQIINQQETKKTYAKEKTPQTKKIITKTNKEIKKEQNYNKFENKDNKYDPQKEYYIQFASLSDPISADNNIQELMKYKINARIHSATVNDKDIYRIRSGPYKTIEEAKLELKKILGLNEFKDAYILTINK</sequence>
<dbReference type="InterPro" id="IPR036680">
    <property type="entry name" value="SPOR-like_sf"/>
</dbReference>
<organism evidence="3 4">
    <name type="scientific">Borrelia miyamotoi</name>
    <dbReference type="NCBI Taxonomy" id="47466"/>
    <lineage>
        <taxon>Bacteria</taxon>
        <taxon>Pseudomonadati</taxon>
        <taxon>Spirochaetota</taxon>
        <taxon>Spirochaetia</taxon>
        <taxon>Spirochaetales</taxon>
        <taxon>Borreliaceae</taxon>
        <taxon>Borrelia</taxon>
    </lineage>
</organism>
<dbReference type="KEGG" id="bmiy:RJ61_02680"/>
<dbReference type="EMBL" id="CP114637">
    <property type="protein sequence ID" value="WAZ90831.1"/>
    <property type="molecule type" value="Genomic_DNA"/>
</dbReference>
<accession>A0AAQ3AFW5</accession>
<keyword evidence="1" id="KW-0812">Transmembrane</keyword>
<dbReference type="Gene3D" id="3.30.70.1070">
    <property type="entry name" value="Sporulation related repeat"/>
    <property type="match status" value="1"/>
</dbReference>
<dbReference type="Proteomes" id="UP001164544">
    <property type="component" value="Chromosome"/>
</dbReference>
<keyword evidence="1" id="KW-1133">Transmembrane helix</keyword>
<evidence type="ECO:0000259" key="2">
    <source>
        <dbReference type="PROSITE" id="PS51724"/>
    </source>
</evidence>
<dbReference type="AlphaFoldDB" id="A0AAQ3AFW5"/>
<dbReference type="SUPFAM" id="SSF110997">
    <property type="entry name" value="Sporulation related repeat"/>
    <property type="match status" value="1"/>
</dbReference>
<proteinExistence type="predicted"/>
<gene>
    <name evidence="3" type="ORF">O5398_01545</name>
</gene>
<evidence type="ECO:0000256" key="1">
    <source>
        <dbReference type="SAM" id="Phobius"/>
    </source>
</evidence>
<dbReference type="InterPro" id="IPR007730">
    <property type="entry name" value="SPOR-like_dom"/>
</dbReference>
<dbReference type="GO" id="GO:0042834">
    <property type="term" value="F:peptidoglycan binding"/>
    <property type="evidence" value="ECO:0007669"/>
    <property type="project" value="InterPro"/>
</dbReference>
<evidence type="ECO:0000313" key="4">
    <source>
        <dbReference type="Proteomes" id="UP001164544"/>
    </source>
</evidence>
<feature type="domain" description="SPOR" evidence="2">
    <location>
        <begin position="155"/>
        <end position="234"/>
    </location>
</feature>
<keyword evidence="1" id="KW-0472">Membrane</keyword>
<dbReference type="PROSITE" id="PS51724">
    <property type="entry name" value="SPOR"/>
    <property type="match status" value="1"/>
</dbReference>
<dbReference type="Pfam" id="PF05036">
    <property type="entry name" value="SPOR"/>
    <property type="match status" value="1"/>
</dbReference>